<feature type="transmembrane region" description="Helical" evidence="1">
    <location>
        <begin position="73"/>
        <end position="91"/>
    </location>
</feature>
<comment type="caution">
    <text evidence="3">The sequence shown here is derived from an EMBL/GenBank/DDBJ whole genome shotgun (WGS) entry which is preliminary data.</text>
</comment>
<name>A0ABQ3MNI9_9PSEU</name>
<evidence type="ECO:0000313" key="4">
    <source>
        <dbReference type="Proteomes" id="UP000605568"/>
    </source>
</evidence>
<dbReference type="EMBL" id="BNAR01000012">
    <property type="protein sequence ID" value="GHH53123.1"/>
    <property type="molecule type" value="Genomic_DNA"/>
</dbReference>
<feature type="signal peptide" evidence="2">
    <location>
        <begin position="1"/>
        <end position="18"/>
    </location>
</feature>
<reference evidence="4" key="1">
    <citation type="journal article" date="2019" name="Int. J. Syst. Evol. Microbiol.">
        <title>The Global Catalogue of Microorganisms (GCM) 10K type strain sequencing project: providing services to taxonomists for standard genome sequencing and annotation.</title>
        <authorList>
            <consortium name="The Broad Institute Genomics Platform"/>
            <consortium name="The Broad Institute Genome Sequencing Center for Infectious Disease"/>
            <person name="Wu L."/>
            <person name="Ma J."/>
        </authorList>
    </citation>
    <scope>NUCLEOTIDE SEQUENCE [LARGE SCALE GENOMIC DNA]</scope>
    <source>
        <strain evidence="4">CGMCC 4.7367</strain>
    </source>
</reference>
<evidence type="ECO:0008006" key="5">
    <source>
        <dbReference type="Google" id="ProtNLM"/>
    </source>
</evidence>
<feature type="chain" id="PRO_5046808602" description="Secreted peptide" evidence="2">
    <location>
        <begin position="19"/>
        <end position="94"/>
    </location>
</feature>
<organism evidence="3 4">
    <name type="scientific">Lentzea cavernae</name>
    <dbReference type="NCBI Taxonomy" id="2020703"/>
    <lineage>
        <taxon>Bacteria</taxon>
        <taxon>Bacillati</taxon>
        <taxon>Actinomycetota</taxon>
        <taxon>Actinomycetes</taxon>
        <taxon>Pseudonocardiales</taxon>
        <taxon>Pseudonocardiaceae</taxon>
        <taxon>Lentzea</taxon>
    </lineage>
</organism>
<evidence type="ECO:0000256" key="1">
    <source>
        <dbReference type="SAM" id="Phobius"/>
    </source>
</evidence>
<proteinExistence type="predicted"/>
<accession>A0ABQ3MNI9</accession>
<keyword evidence="1" id="KW-1133">Transmembrane helix</keyword>
<dbReference type="Proteomes" id="UP000605568">
    <property type="component" value="Unassembled WGS sequence"/>
</dbReference>
<keyword evidence="2" id="KW-0732">Signal</keyword>
<keyword evidence="4" id="KW-1185">Reference proteome</keyword>
<evidence type="ECO:0000313" key="3">
    <source>
        <dbReference type="EMBL" id="GHH53123.1"/>
    </source>
</evidence>
<protein>
    <recommendedName>
        <fullName evidence="5">Secreted peptide</fullName>
    </recommendedName>
</protein>
<evidence type="ECO:0000256" key="2">
    <source>
        <dbReference type="SAM" id="SignalP"/>
    </source>
</evidence>
<gene>
    <name evidence="3" type="ORF">GCM10017774_66120</name>
</gene>
<feature type="transmembrane region" description="Helical" evidence="1">
    <location>
        <begin position="42"/>
        <end position="61"/>
    </location>
</feature>
<keyword evidence="1" id="KW-0812">Transmembrane</keyword>
<sequence length="94" mass="9823">MRCYFFLLDLGVCASALAAEDFSDLVDPAFPNTLAAFEAAAGLVWPVLFGACARALAAADFSAAVDLGFDRTLLALDAAFAPVCLLFLAVIRCS</sequence>
<keyword evidence="1" id="KW-0472">Membrane</keyword>